<proteinExistence type="predicted"/>
<evidence type="ECO:0000313" key="1">
    <source>
        <dbReference type="EMBL" id="RMZ99070.1"/>
    </source>
</evidence>
<dbReference type="Proteomes" id="UP000276133">
    <property type="component" value="Unassembled WGS sequence"/>
</dbReference>
<name>A0A3M7PK37_BRAPC</name>
<comment type="caution">
    <text evidence="1">The sequence shown here is derived from an EMBL/GenBank/DDBJ whole genome shotgun (WGS) entry which is preliminary data.</text>
</comment>
<accession>A0A3M7PK37</accession>
<reference evidence="1 2" key="1">
    <citation type="journal article" date="2018" name="Sci. Rep.">
        <title>Genomic signatures of local adaptation to the degree of environmental predictability in rotifers.</title>
        <authorList>
            <person name="Franch-Gras L."/>
            <person name="Hahn C."/>
            <person name="Garcia-Roger E.M."/>
            <person name="Carmona M.J."/>
            <person name="Serra M."/>
            <person name="Gomez A."/>
        </authorList>
    </citation>
    <scope>NUCLEOTIDE SEQUENCE [LARGE SCALE GENOMIC DNA]</scope>
    <source>
        <strain evidence="1">HYR1</strain>
    </source>
</reference>
<evidence type="ECO:0000313" key="2">
    <source>
        <dbReference type="Proteomes" id="UP000276133"/>
    </source>
</evidence>
<dbReference type="EMBL" id="REGN01010425">
    <property type="protein sequence ID" value="RMZ99070.1"/>
    <property type="molecule type" value="Genomic_DNA"/>
</dbReference>
<organism evidence="1 2">
    <name type="scientific">Brachionus plicatilis</name>
    <name type="common">Marine rotifer</name>
    <name type="synonym">Brachionus muelleri</name>
    <dbReference type="NCBI Taxonomy" id="10195"/>
    <lineage>
        <taxon>Eukaryota</taxon>
        <taxon>Metazoa</taxon>
        <taxon>Spiralia</taxon>
        <taxon>Gnathifera</taxon>
        <taxon>Rotifera</taxon>
        <taxon>Eurotatoria</taxon>
        <taxon>Monogononta</taxon>
        <taxon>Pseudotrocha</taxon>
        <taxon>Ploima</taxon>
        <taxon>Brachionidae</taxon>
        <taxon>Brachionus</taxon>
    </lineage>
</organism>
<gene>
    <name evidence="1" type="ORF">BpHYR1_003155</name>
</gene>
<protein>
    <submittedName>
        <fullName evidence="1">Uncharacterized protein</fullName>
    </submittedName>
</protein>
<dbReference type="AlphaFoldDB" id="A0A3M7PK37"/>
<sequence length="141" mass="16162">MKILVLYESKTHIFISKNERYFSVILRATHDTYAESTGVLFNGCQVNQTKMKKRKKRDTDCNTVCSEADFSTGDENMSKDDLEQACNFDCSVIVFITLISERLSVIYKILVFYIKQIYIKNPSDSNFVDGPLSCLVEQNTT</sequence>
<keyword evidence="2" id="KW-1185">Reference proteome</keyword>